<accession>A0A9E7SW73</accession>
<reference evidence="1" key="1">
    <citation type="submission" date="2022-06" db="EMBL/GenBank/DDBJ databases">
        <title>Diverse halophilic archaea isolated from saline environments.</title>
        <authorList>
            <person name="Cui H.-L."/>
        </authorList>
    </citation>
    <scope>NUCLEOTIDE SEQUENCE</scope>
    <source>
        <strain evidence="1">WLHS1</strain>
    </source>
</reference>
<evidence type="ECO:0000313" key="2">
    <source>
        <dbReference type="Proteomes" id="UP001056855"/>
    </source>
</evidence>
<sequence>MPKPDDDSVGIRARTPAATQAWKRTLKDMQAIAEERRSEGWEMTTLPAIQTSVLSKADGSEDRFGLIHVLADNHADTFRAAYEKGSFPRSEAYRNTVDGFVYLVTELLDPDSETGILIASQYDLHLARGMIASAIDEGKLQTRVKLIDGTELAMATHEDVSAFVPDLGHIKAQIGVEDEQDEQDEHED</sequence>
<dbReference type="Proteomes" id="UP001056855">
    <property type="component" value="Chromosome"/>
</dbReference>
<proteinExistence type="predicted"/>
<organism evidence="1 2">
    <name type="scientific">Natronosalvus rutilus</name>
    <dbReference type="NCBI Taxonomy" id="2953753"/>
    <lineage>
        <taxon>Archaea</taxon>
        <taxon>Methanobacteriati</taxon>
        <taxon>Methanobacteriota</taxon>
        <taxon>Stenosarchaea group</taxon>
        <taxon>Halobacteria</taxon>
        <taxon>Halobacteriales</taxon>
        <taxon>Natrialbaceae</taxon>
        <taxon>Natronosalvus</taxon>
    </lineage>
</organism>
<protein>
    <submittedName>
        <fullName evidence="1">Uncharacterized protein</fullName>
    </submittedName>
</protein>
<gene>
    <name evidence="1" type="ORF">NGM29_14275</name>
</gene>
<dbReference type="EMBL" id="CP100355">
    <property type="protein sequence ID" value="UTF52933.1"/>
    <property type="molecule type" value="Genomic_DNA"/>
</dbReference>
<dbReference type="GeneID" id="73291235"/>
<name>A0A9E7SW73_9EURY</name>
<evidence type="ECO:0000313" key="1">
    <source>
        <dbReference type="EMBL" id="UTF52933.1"/>
    </source>
</evidence>
<dbReference type="KEGG" id="sawl:NGM29_14275"/>
<dbReference type="Pfam" id="PF24373">
    <property type="entry name" value="DUF7529"/>
    <property type="match status" value="1"/>
</dbReference>
<keyword evidence="2" id="KW-1185">Reference proteome</keyword>
<dbReference type="AlphaFoldDB" id="A0A9E7SW73"/>
<dbReference type="RefSeq" id="WP_254157024.1">
    <property type="nucleotide sequence ID" value="NZ_CP100355.1"/>
</dbReference>
<dbReference type="InterPro" id="IPR055951">
    <property type="entry name" value="DUF7529"/>
</dbReference>